<feature type="region of interest" description="Disordered" evidence="1">
    <location>
        <begin position="13"/>
        <end position="43"/>
    </location>
</feature>
<dbReference type="EMBL" id="FLVA01000096">
    <property type="protein sequence ID" value="SBW38184.1"/>
    <property type="molecule type" value="Genomic_DNA"/>
</dbReference>
<dbReference type="EMBL" id="FMIE01000073">
    <property type="protein sequence ID" value="SCL82810.1"/>
    <property type="molecule type" value="Genomic_DNA"/>
</dbReference>
<dbReference type="Proteomes" id="UP000220214">
    <property type="component" value="Unassembled WGS sequence"/>
</dbReference>
<dbReference type="AlphaFoldDB" id="A0A0Y9V1S6"/>
<evidence type="ECO:0000313" key="4">
    <source>
        <dbReference type="EMBL" id="SBW38184.1"/>
    </source>
</evidence>
<protein>
    <submittedName>
        <fullName evidence="3">Tryptophan/threonine-rich antigen, putative</fullName>
    </submittedName>
</protein>
<organism evidence="3 8">
    <name type="scientific">Plasmodium berghei</name>
    <dbReference type="NCBI Taxonomy" id="5821"/>
    <lineage>
        <taxon>Eukaryota</taxon>
        <taxon>Sar</taxon>
        <taxon>Alveolata</taxon>
        <taxon>Apicomplexa</taxon>
        <taxon>Aconoidasida</taxon>
        <taxon>Haemosporida</taxon>
        <taxon>Plasmodiidae</taxon>
        <taxon>Plasmodium</taxon>
        <taxon>Plasmodium (Vinckeia)</taxon>
    </lineage>
</organism>
<dbReference type="Proteomes" id="UP000219860">
    <property type="component" value="Unassembled WGS sequence"/>
</dbReference>
<evidence type="ECO:0000259" key="2">
    <source>
        <dbReference type="Pfam" id="PF12319"/>
    </source>
</evidence>
<accession>A0A0Y9V1S6</accession>
<name>A0A0Y9V1S6_PLABE</name>
<dbReference type="InterPro" id="IPR022089">
    <property type="entry name" value="Plasmodium-antigen_C"/>
</dbReference>
<dbReference type="Proteomes" id="UP000516480">
    <property type="component" value="Unassembled WGS sequence"/>
</dbReference>
<dbReference type="OrthoDB" id="370547at2759"/>
<reference evidence="3 8" key="1">
    <citation type="submission" date="2016-02" db="EMBL/GenBank/DDBJ databases">
        <authorList>
            <consortium name="Pathogen Informatics"/>
        </authorList>
    </citation>
    <scope>NUCLEOTIDE SEQUENCE [LARGE SCALE GENOMIC DNA]</scope>
    <source>
        <strain evidence="3 8">K173</strain>
        <strain evidence="6">NK65 ny</strain>
        <strain evidence="4 11">NK65e</strain>
        <strain evidence="7 9">SP11 Antwerpcl1</strain>
        <strain evidence="5 10">SP11 RLL</strain>
    </source>
</reference>
<proteinExistence type="predicted"/>
<feature type="compositionally biased region" description="Polar residues" evidence="1">
    <location>
        <begin position="13"/>
        <end position="22"/>
    </location>
</feature>
<dbReference type="EMBL" id="LT160025">
    <property type="protein sequence ID" value="CXI13466.1"/>
    <property type="molecule type" value="Genomic_DNA"/>
</dbReference>
<dbReference type="Proteomes" id="UP000219974">
    <property type="component" value="Unassembled WGS sequence"/>
</dbReference>
<evidence type="ECO:0000313" key="3">
    <source>
        <dbReference type="EMBL" id="CXI13466.1"/>
    </source>
</evidence>
<evidence type="ECO:0000313" key="6">
    <source>
        <dbReference type="EMBL" id="SCL82810.1"/>
    </source>
</evidence>
<evidence type="ECO:0000256" key="1">
    <source>
        <dbReference type="SAM" id="MobiDB-lite"/>
    </source>
</evidence>
<dbReference type="Proteomes" id="UP000069549">
    <property type="component" value="Chromosome 5"/>
</dbReference>
<evidence type="ECO:0000313" key="5">
    <source>
        <dbReference type="EMBL" id="SCL82178.1"/>
    </source>
</evidence>
<evidence type="ECO:0000313" key="10">
    <source>
        <dbReference type="Proteomes" id="UP000219974"/>
    </source>
</evidence>
<dbReference type="Pfam" id="PF12319">
    <property type="entry name" value="TryThrA_C"/>
    <property type="match status" value="1"/>
</dbReference>
<dbReference type="EMBL" id="FMII01000108">
    <property type="protein sequence ID" value="SCL83065.1"/>
    <property type="molecule type" value="Genomic_DNA"/>
</dbReference>
<dbReference type="VEuPathDB" id="PlasmoDB:PBANKA_0524300"/>
<evidence type="ECO:0000313" key="11">
    <source>
        <dbReference type="Proteomes" id="UP000220214"/>
    </source>
</evidence>
<evidence type="ECO:0000313" key="9">
    <source>
        <dbReference type="Proteomes" id="UP000219860"/>
    </source>
</evidence>
<sequence length="354" mass="43730">MDPYYKQLYETSHIAQNESPSHSRFPPSISRPPLNPLHNNPDSISSEAQRELRVRKIHHKPPKPSLLSSIGASLMCIVANSSNFLSNLSQFQLNPFDCEGNSQNAVEYYFADPMKTEEWKANEWEVWKEKTETEWQNFNDIIEKERLKWLAAKERDWNEYMKYIEFKWTHYSPDLEKIIKSDILKRNQTLDEREWDEWMRTEGKELIRKDWDEWASYNESYLNVWSIKEWLKWRNQIITKWISSEWKREEDDQWAKWEENWVKHYNCEERNDWIAWRARINKEMVEWNDWSMKKEQQIIDHKSSSWGRWKAEKQTLFDMWLDSFIDVWIKEKHWFIWTSERNDYFARNRYIKFQ</sequence>
<evidence type="ECO:0000313" key="7">
    <source>
        <dbReference type="EMBL" id="SCL83065.1"/>
    </source>
</evidence>
<dbReference type="EMBL" id="FMIH01000087">
    <property type="protein sequence ID" value="SCL82178.1"/>
    <property type="molecule type" value="Genomic_DNA"/>
</dbReference>
<dbReference type="OMA" id="KWKNQRI"/>
<gene>
    <name evidence="3" type="ORF">PBK173_000094300</name>
    <name evidence="4" type="ORF">PBNK65E_000501100</name>
    <name evidence="6" type="ORF">PBNK65NY_000496300</name>
    <name evidence="7" type="ORF">PBSP11A_000498400</name>
    <name evidence="5" type="ORF">PBSP11RLL_000497400</name>
</gene>
<evidence type="ECO:0000313" key="8">
    <source>
        <dbReference type="Proteomes" id="UP000069549"/>
    </source>
</evidence>
<feature type="domain" description="Tryptophan/threonine-rich plasmodium antigen C-terminal" evidence="2">
    <location>
        <begin position="123"/>
        <end position="337"/>
    </location>
</feature>